<dbReference type="InterPro" id="IPR027304">
    <property type="entry name" value="Trigger_fact/SurA_dom_sf"/>
</dbReference>
<dbReference type="PROSITE" id="PS01096">
    <property type="entry name" value="PPIC_PPIASE_1"/>
    <property type="match status" value="1"/>
</dbReference>
<dbReference type="RefSeq" id="WP_043756002.1">
    <property type="nucleotide sequence ID" value="NZ_AONC01000052.1"/>
</dbReference>
<feature type="domain" description="PpiC" evidence="3">
    <location>
        <begin position="144"/>
        <end position="246"/>
    </location>
</feature>
<dbReference type="Proteomes" id="UP000019460">
    <property type="component" value="Unassembled WGS sequence"/>
</dbReference>
<keyword evidence="5" id="KW-1185">Reference proteome</keyword>
<dbReference type="SUPFAM" id="SSF54534">
    <property type="entry name" value="FKBP-like"/>
    <property type="match status" value="1"/>
</dbReference>
<dbReference type="InterPro" id="IPR000297">
    <property type="entry name" value="PPIase_PpiC"/>
</dbReference>
<dbReference type="PANTHER" id="PTHR47637:SF1">
    <property type="entry name" value="CHAPERONE SURA"/>
    <property type="match status" value="1"/>
</dbReference>
<organism evidence="4 5">
    <name type="scientific">Imhoffiella purpurea</name>
    <dbReference type="NCBI Taxonomy" id="1249627"/>
    <lineage>
        <taxon>Bacteria</taxon>
        <taxon>Pseudomonadati</taxon>
        <taxon>Pseudomonadota</taxon>
        <taxon>Gammaproteobacteria</taxon>
        <taxon>Chromatiales</taxon>
        <taxon>Chromatiaceae</taxon>
        <taxon>Imhoffiella</taxon>
    </lineage>
</organism>
<dbReference type="PATRIC" id="fig|1249627.3.peg.3301"/>
<dbReference type="GO" id="GO:0003755">
    <property type="term" value="F:peptidyl-prolyl cis-trans isomerase activity"/>
    <property type="evidence" value="ECO:0007669"/>
    <property type="project" value="UniProtKB-KW"/>
</dbReference>
<dbReference type="InterPro" id="IPR046357">
    <property type="entry name" value="PPIase_dom_sf"/>
</dbReference>
<keyword evidence="1" id="KW-0732">Signal</keyword>
<dbReference type="PROSITE" id="PS50198">
    <property type="entry name" value="PPIC_PPIASE_2"/>
    <property type="match status" value="1"/>
</dbReference>
<accession>W9VUB3</accession>
<dbReference type="Gene3D" id="3.10.50.40">
    <property type="match status" value="1"/>
</dbReference>
<evidence type="ECO:0000313" key="5">
    <source>
        <dbReference type="Proteomes" id="UP000019460"/>
    </source>
</evidence>
<keyword evidence="2" id="KW-0413">Isomerase</keyword>
<dbReference type="Gene3D" id="1.10.4030.10">
    <property type="entry name" value="Porin chaperone SurA, peptide-binding domain"/>
    <property type="match status" value="1"/>
</dbReference>
<proteinExistence type="predicted"/>
<reference evidence="4 5" key="1">
    <citation type="submission" date="2012-11" db="EMBL/GenBank/DDBJ databases">
        <title>Genome assembly of Thiorhodococcus sp. AK35.</title>
        <authorList>
            <person name="Nupur N."/>
            <person name="Khatri I."/>
            <person name="Subramanian S."/>
            <person name="Pinnaka A."/>
        </authorList>
    </citation>
    <scope>NUCLEOTIDE SEQUENCE [LARGE SCALE GENOMIC DNA]</scope>
    <source>
        <strain evidence="4 5">AK35</strain>
    </source>
</reference>
<dbReference type="eggNOG" id="COG0760">
    <property type="taxonomic scope" value="Bacteria"/>
</dbReference>
<gene>
    <name evidence="4" type="ORF">D779_3150</name>
</gene>
<dbReference type="InterPro" id="IPR014282">
    <property type="entry name" value="Nitrogen_fix_NifM"/>
</dbReference>
<dbReference type="STRING" id="1249627.D779_3150"/>
<dbReference type="InterPro" id="IPR050280">
    <property type="entry name" value="OMP_Chaperone_SurA"/>
</dbReference>
<dbReference type="NCBIfam" id="TIGR02933">
    <property type="entry name" value="nifM_nitrog"/>
    <property type="match status" value="1"/>
</dbReference>
<evidence type="ECO:0000256" key="2">
    <source>
        <dbReference type="PROSITE-ProRule" id="PRU00278"/>
    </source>
</evidence>
<name>W9VUB3_9GAMM</name>
<dbReference type="PANTHER" id="PTHR47637">
    <property type="entry name" value="CHAPERONE SURA"/>
    <property type="match status" value="1"/>
</dbReference>
<comment type="caution">
    <text evidence="4">The sequence shown here is derived from an EMBL/GenBank/DDBJ whole genome shotgun (WGS) entry which is preliminary data.</text>
</comment>
<evidence type="ECO:0000259" key="3">
    <source>
        <dbReference type="PROSITE" id="PS50198"/>
    </source>
</evidence>
<dbReference type="InterPro" id="IPR023058">
    <property type="entry name" value="PPIase_PpiC_CS"/>
</dbReference>
<dbReference type="AlphaFoldDB" id="W9VUB3"/>
<protein>
    <submittedName>
        <fullName evidence="4">NifZ family protein</fullName>
    </submittedName>
</protein>
<dbReference type="OrthoDB" id="9769613at2"/>
<dbReference type="SUPFAM" id="SSF109998">
    <property type="entry name" value="Triger factor/SurA peptide-binding domain-like"/>
    <property type="match status" value="1"/>
</dbReference>
<dbReference type="EMBL" id="AONC01000052">
    <property type="protein sequence ID" value="EXJ13950.1"/>
    <property type="molecule type" value="Genomic_DNA"/>
</dbReference>
<sequence>MTASRPSESSPEYRYHLLRAASERFQSMPSALTGDQLSQAERQANQTLELESLVLTSPEARDTQIPEPRLDEAVAEVRGRFEDGDAFLAALDQNGLDESGLRLALRRELLFDAVMQRVGSKAEAVTEVDARLFYELHQDRFQAPERRTLRHILITINADYAENERAAAMARLERVEAELKTDPARFGQLAQQHSECPTAMQEGQLGTVPRGKLYPELDAVLFGMDEGEVSGIVESEVGLHLLLCERIHAAAKVPFEQARDKIHESLHARRQRECQKRWLAELRQQAPPIEETAPA</sequence>
<keyword evidence="2" id="KW-0697">Rotamase</keyword>
<evidence type="ECO:0000313" key="4">
    <source>
        <dbReference type="EMBL" id="EXJ13950.1"/>
    </source>
</evidence>
<dbReference type="Pfam" id="PF00639">
    <property type="entry name" value="Rotamase"/>
    <property type="match status" value="1"/>
</dbReference>
<evidence type="ECO:0000256" key="1">
    <source>
        <dbReference type="ARBA" id="ARBA00022729"/>
    </source>
</evidence>